<feature type="domain" description="HD/PDEase" evidence="1">
    <location>
        <begin position="34"/>
        <end position="153"/>
    </location>
</feature>
<dbReference type="RefSeq" id="WP_028078432.1">
    <property type="nucleotide sequence ID" value="NZ_CABJCF010000001.1"/>
</dbReference>
<dbReference type="EMBL" id="QRWX01000001">
    <property type="protein sequence ID" value="RGT58038.1"/>
    <property type="molecule type" value="Genomic_DNA"/>
</dbReference>
<dbReference type="AlphaFoldDB" id="A0A412PIS1"/>
<dbReference type="CDD" id="cd00077">
    <property type="entry name" value="HDc"/>
    <property type="match status" value="1"/>
</dbReference>
<sequence>MNMQNKHYKAVMDEVERLEKTGRYSLVKNFIQHGKTTVYAHCIDVALTACELAETYNFDVDYSAMITGALLHDYFLYDWHIPQKHFGLHGFTHPYTAANNAKEDYHIGPIEEDIIVHHMFPLTMYPPQSKEAWVVCWADKLCAARETVTNHLVFLKKAFQR</sequence>
<protein>
    <submittedName>
        <fullName evidence="2">HD domain-containing protein</fullName>
    </submittedName>
</protein>
<evidence type="ECO:0000313" key="3">
    <source>
        <dbReference type="Proteomes" id="UP000284731"/>
    </source>
</evidence>
<dbReference type="Gene3D" id="1.10.3210.10">
    <property type="entry name" value="Hypothetical protein af1432"/>
    <property type="match status" value="1"/>
</dbReference>
<accession>A0A412PIS1</accession>
<dbReference type="Proteomes" id="UP000284731">
    <property type="component" value="Unassembled WGS sequence"/>
</dbReference>
<proteinExistence type="predicted"/>
<reference evidence="2 3" key="1">
    <citation type="submission" date="2018-08" db="EMBL/GenBank/DDBJ databases">
        <title>A genome reference for cultivated species of the human gut microbiota.</title>
        <authorList>
            <person name="Zou Y."/>
            <person name="Xue W."/>
            <person name="Luo G."/>
        </authorList>
    </citation>
    <scope>NUCLEOTIDE SEQUENCE [LARGE SCALE GENOMIC DNA]</scope>
    <source>
        <strain evidence="2 3">AF18-46</strain>
    </source>
</reference>
<name>A0A412PIS1_9FIRM</name>
<comment type="caution">
    <text evidence="2">The sequence shown here is derived from an EMBL/GenBank/DDBJ whole genome shotgun (WGS) entry which is preliminary data.</text>
</comment>
<evidence type="ECO:0000259" key="1">
    <source>
        <dbReference type="SMART" id="SM00471"/>
    </source>
</evidence>
<dbReference type="InterPro" id="IPR003607">
    <property type="entry name" value="HD/PDEase_dom"/>
</dbReference>
<organism evidence="2 3">
    <name type="scientific">Solobacterium moorei</name>
    <dbReference type="NCBI Taxonomy" id="102148"/>
    <lineage>
        <taxon>Bacteria</taxon>
        <taxon>Bacillati</taxon>
        <taxon>Bacillota</taxon>
        <taxon>Erysipelotrichia</taxon>
        <taxon>Erysipelotrichales</taxon>
        <taxon>Erysipelotrichaceae</taxon>
        <taxon>Solobacterium</taxon>
    </lineage>
</organism>
<dbReference type="Pfam" id="PF01966">
    <property type="entry name" value="HD"/>
    <property type="match status" value="1"/>
</dbReference>
<evidence type="ECO:0000313" key="2">
    <source>
        <dbReference type="EMBL" id="RGT58038.1"/>
    </source>
</evidence>
<dbReference type="InterPro" id="IPR006674">
    <property type="entry name" value="HD_domain"/>
</dbReference>
<dbReference type="SMART" id="SM00471">
    <property type="entry name" value="HDc"/>
    <property type="match status" value="1"/>
</dbReference>
<gene>
    <name evidence="2" type="ORF">DWX20_03060</name>
</gene>
<dbReference type="SUPFAM" id="SSF109604">
    <property type="entry name" value="HD-domain/PDEase-like"/>
    <property type="match status" value="1"/>
</dbReference>